<dbReference type="GeneID" id="54412296"/>
<dbReference type="PROSITE" id="PS50048">
    <property type="entry name" value="ZN2_CY6_FUNGAL_2"/>
    <property type="match status" value="1"/>
</dbReference>
<feature type="region of interest" description="Disordered" evidence="5">
    <location>
        <begin position="59"/>
        <end position="120"/>
    </location>
</feature>
<dbReference type="Pfam" id="PF04082">
    <property type="entry name" value="Fungal_trans"/>
    <property type="match status" value="1"/>
</dbReference>
<gene>
    <name evidence="7" type="ORF">P153DRAFT_400929</name>
</gene>
<evidence type="ECO:0000256" key="2">
    <source>
        <dbReference type="ARBA" id="ARBA00023015"/>
    </source>
</evidence>
<keyword evidence="3" id="KW-0804">Transcription</keyword>
<dbReference type="Proteomes" id="UP000799771">
    <property type="component" value="Unassembled WGS sequence"/>
</dbReference>
<evidence type="ECO:0000256" key="5">
    <source>
        <dbReference type="SAM" id="MobiDB-lite"/>
    </source>
</evidence>
<dbReference type="InterPro" id="IPR036864">
    <property type="entry name" value="Zn2-C6_fun-type_DNA-bd_sf"/>
</dbReference>
<dbReference type="GO" id="GO:0005634">
    <property type="term" value="C:nucleus"/>
    <property type="evidence" value="ECO:0007669"/>
    <property type="project" value="TreeGrafter"/>
</dbReference>
<keyword evidence="8" id="KW-1185">Reference proteome</keyword>
<evidence type="ECO:0000313" key="8">
    <source>
        <dbReference type="Proteomes" id="UP000799771"/>
    </source>
</evidence>
<evidence type="ECO:0000256" key="4">
    <source>
        <dbReference type="ARBA" id="ARBA00023242"/>
    </source>
</evidence>
<organism evidence="7 8">
    <name type="scientific">Dothidotthia symphoricarpi CBS 119687</name>
    <dbReference type="NCBI Taxonomy" id="1392245"/>
    <lineage>
        <taxon>Eukaryota</taxon>
        <taxon>Fungi</taxon>
        <taxon>Dikarya</taxon>
        <taxon>Ascomycota</taxon>
        <taxon>Pezizomycotina</taxon>
        <taxon>Dothideomycetes</taxon>
        <taxon>Pleosporomycetidae</taxon>
        <taxon>Pleosporales</taxon>
        <taxon>Dothidotthiaceae</taxon>
        <taxon>Dothidotthia</taxon>
    </lineage>
</organism>
<name>A0A6A6A296_9PLEO</name>
<dbReference type="PROSITE" id="PS00463">
    <property type="entry name" value="ZN2_CY6_FUNGAL_1"/>
    <property type="match status" value="1"/>
</dbReference>
<protein>
    <recommendedName>
        <fullName evidence="6">Zn(2)-C6 fungal-type domain-containing protein</fullName>
    </recommendedName>
</protein>
<keyword evidence="1" id="KW-0479">Metal-binding</keyword>
<evidence type="ECO:0000259" key="6">
    <source>
        <dbReference type="PROSITE" id="PS50048"/>
    </source>
</evidence>
<dbReference type="SMART" id="SM00066">
    <property type="entry name" value="GAL4"/>
    <property type="match status" value="1"/>
</dbReference>
<feature type="domain" description="Zn(2)-C6 fungal-type" evidence="6">
    <location>
        <begin position="20"/>
        <end position="51"/>
    </location>
</feature>
<dbReference type="CDD" id="cd00067">
    <property type="entry name" value="GAL4"/>
    <property type="match status" value="1"/>
</dbReference>
<feature type="compositionally biased region" description="Basic and acidic residues" evidence="5">
    <location>
        <begin position="82"/>
        <end position="99"/>
    </location>
</feature>
<dbReference type="GO" id="GO:0000435">
    <property type="term" value="P:positive regulation of transcription from RNA polymerase II promoter by galactose"/>
    <property type="evidence" value="ECO:0007669"/>
    <property type="project" value="TreeGrafter"/>
</dbReference>
<dbReference type="OrthoDB" id="47007at2759"/>
<dbReference type="AlphaFoldDB" id="A0A6A6A296"/>
<dbReference type="PANTHER" id="PTHR47424:SF9">
    <property type="entry name" value="TAH-2"/>
    <property type="match status" value="1"/>
</dbReference>
<keyword evidence="4" id="KW-0539">Nucleus</keyword>
<dbReference type="GO" id="GO:0008270">
    <property type="term" value="F:zinc ion binding"/>
    <property type="evidence" value="ECO:0007669"/>
    <property type="project" value="InterPro"/>
</dbReference>
<dbReference type="GO" id="GO:0006351">
    <property type="term" value="P:DNA-templated transcription"/>
    <property type="evidence" value="ECO:0007669"/>
    <property type="project" value="InterPro"/>
</dbReference>
<dbReference type="SUPFAM" id="SSF57701">
    <property type="entry name" value="Zn2/Cys6 DNA-binding domain"/>
    <property type="match status" value="1"/>
</dbReference>
<dbReference type="InterPro" id="IPR001138">
    <property type="entry name" value="Zn2Cys6_DnaBD"/>
</dbReference>
<evidence type="ECO:0000313" key="7">
    <source>
        <dbReference type="EMBL" id="KAF2124858.1"/>
    </source>
</evidence>
<dbReference type="PANTHER" id="PTHR47424">
    <property type="entry name" value="REGULATORY PROTEIN GAL4"/>
    <property type="match status" value="1"/>
</dbReference>
<accession>A0A6A6A296</accession>
<dbReference type="Gene3D" id="4.10.240.10">
    <property type="entry name" value="Zn(2)-C6 fungal-type DNA-binding domain"/>
    <property type="match status" value="1"/>
</dbReference>
<feature type="compositionally biased region" description="Polar residues" evidence="5">
    <location>
        <begin position="62"/>
        <end position="81"/>
    </location>
</feature>
<dbReference type="EMBL" id="ML977518">
    <property type="protein sequence ID" value="KAF2124858.1"/>
    <property type="molecule type" value="Genomic_DNA"/>
</dbReference>
<dbReference type="InterPro" id="IPR007219">
    <property type="entry name" value="XnlR_reg_dom"/>
</dbReference>
<dbReference type="GO" id="GO:0000981">
    <property type="term" value="F:DNA-binding transcription factor activity, RNA polymerase II-specific"/>
    <property type="evidence" value="ECO:0007669"/>
    <property type="project" value="InterPro"/>
</dbReference>
<evidence type="ECO:0000256" key="3">
    <source>
        <dbReference type="ARBA" id="ARBA00023163"/>
    </source>
</evidence>
<dbReference type="Pfam" id="PF00172">
    <property type="entry name" value="Zn_clus"/>
    <property type="match status" value="1"/>
</dbReference>
<evidence type="ECO:0000256" key="1">
    <source>
        <dbReference type="ARBA" id="ARBA00022723"/>
    </source>
</evidence>
<dbReference type="GO" id="GO:0000978">
    <property type="term" value="F:RNA polymerase II cis-regulatory region sequence-specific DNA binding"/>
    <property type="evidence" value="ECO:0007669"/>
    <property type="project" value="TreeGrafter"/>
</dbReference>
<dbReference type="SMART" id="SM00906">
    <property type="entry name" value="Fungal_trans"/>
    <property type="match status" value="1"/>
</dbReference>
<dbReference type="InterPro" id="IPR051127">
    <property type="entry name" value="Fungal_SecMet_Regulators"/>
</dbReference>
<proteinExistence type="predicted"/>
<dbReference type="RefSeq" id="XP_033519251.1">
    <property type="nucleotide sequence ID" value="XM_033671864.1"/>
</dbReference>
<sequence length="703" mass="77894">MNSDPAPPQKRRRLERVTAACDLCKQRKVKCDGEQPCGYCQRKHLADGCTFTAPKIRGQARSAGNTPNNPEQRPGNSTQRVSPDRARSEGLSRRPRNSEEITGIGASLSPTVSRDDHPEDTAVPLEGRILCDAQGKVIFIGDCAPLSFLQTVRHLIASEVDAEGLPMHASRDSMIEVARSEPTDQYQYLAVAPHEVQSLVEAYAVVTSGLVHLFEQEELLVDMETWASGHTPRSSDAATAVFFLVLAIGAQEKDESKANAWFNHARDILTTHLCASMNVSTVQGFALVAIFMLRAFQPNGAYLYFSLAARTAYAIGLHRTEVNASLGEPIRTMRDRIWKSLRVVDQLISNLLGRPPSTSNVDCTVKYNITDMNSDLTFHMLDASVQIFMIIERVVVEVYSRKRISLRIASYVSHQLKNWASNWLQLLSNATARSHLGSSSREEAVGACSTLCSYFYGIMLLTRPFLIYELYEYLGASLKGGGTQGEHQEKRKYADAALEAAASFVETLQTVIQTGKMPLRMPLIVSWLFTTSLVLAVGVLGRSGLEFEDDCRASIRCLDYFGKVDPHAQQYSVIVQALLKTTITHAKKRELHLRSQRKQASSSLFGLLPSHPESRPRELENIRSLSIVEPFTSTAPEQDNTSARAPPEWAIFDADFFALPWPSENDQGLQDFLQPGTHTLDGASIADIPLFPMYNQHMGGGFL</sequence>
<keyword evidence="2" id="KW-0805">Transcription regulation</keyword>
<reference evidence="7" key="1">
    <citation type="journal article" date="2020" name="Stud. Mycol.">
        <title>101 Dothideomycetes genomes: a test case for predicting lifestyles and emergence of pathogens.</title>
        <authorList>
            <person name="Haridas S."/>
            <person name="Albert R."/>
            <person name="Binder M."/>
            <person name="Bloem J."/>
            <person name="Labutti K."/>
            <person name="Salamov A."/>
            <person name="Andreopoulos B."/>
            <person name="Baker S."/>
            <person name="Barry K."/>
            <person name="Bills G."/>
            <person name="Bluhm B."/>
            <person name="Cannon C."/>
            <person name="Castanera R."/>
            <person name="Culley D."/>
            <person name="Daum C."/>
            <person name="Ezra D."/>
            <person name="Gonzalez J."/>
            <person name="Henrissat B."/>
            <person name="Kuo A."/>
            <person name="Liang C."/>
            <person name="Lipzen A."/>
            <person name="Lutzoni F."/>
            <person name="Magnuson J."/>
            <person name="Mondo S."/>
            <person name="Nolan M."/>
            <person name="Ohm R."/>
            <person name="Pangilinan J."/>
            <person name="Park H.-J."/>
            <person name="Ramirez L."/>
            <person name="Alfaro M."/>
            <person name="Sun H."/>
            <person name="Tritt A."/>
            <person name="Yoshinaga Y."/>
            <person name="Zwiers L.-H."/>
            <person name="Turgeon B."/>
            <person name="Goodwin S."/>
            <person name="Spatafora J."/>
            <person name="Crous P."/>
            <person name="Grigoriev I."/>
        </authorList>
    </citation>
    <scope>NUCLEOTIDE SEQUENCE</scope>
    <source>
        <strain evidence="7">CBS 119687</strain>
    </source>
</reference>
<dbReference type="CDD" id="cd12148">
    <property type="entry name" value="fungal_TF_MHR"/>
    <property type="match status" value="1"/>
</dbReference>